<dbReference type="EMBL" id="BMLN01000002">
    <property type="protein sequence ID" value="GGN93519.1"/>
    <property type="molecule type" value="Genomic_DNA"/>
</dbReference>
<accession>A0ABQ2KUX2</accession>
<evidence type="ECO:0000313" key="3">
    <source>
        <dbReference type="Proteomes" id="UP000606653"/>
    </source>
</evidence>
<evidence type="ECO:0000313" key="2">
    <source>
        <dbReference type="EMBL" id="GGN93519.1"/>
    </source>
</evidence>
<sequence length="50" mass="6451">MHPYLMEKLMEEEKRRIREVERTHWRKGGEDGERRRWRWGRNDNENGKRR</sequence>
<proteinExistence type="predicted"/>
<gene>
    <name evidence="2" type="ORF">GCM10010969_07360</name>
</gene>
<keyword evidence="3" id="KW-1185">Reference proteome</keyword>
<name>A0ABQ2KUX2_9BACL</name>
<organism evidence="2 3">
    <name type="scientific">Saccharibacillus kuerlensis</name>
    <dbReference type="NCBI Taxonomy" id="459527"/>
    <lineage>
        <taxon>Bacteria</taxon>
        <taxon>Bacillati</taxon>
        <taxon>Bacillota</taxon>
        <taxon>Bacilli</taxon>
        <taxon>Bacillales</taxon>
        <taxon>Paenibacillaceae</taxon>
        <taxon>Saccharibacillus</taxon>
    </lineage>
</organism>
<comment type="caution">
    <text evidence="2">The sequence shown here is derived from an EMBL/GenBank/DDBJ whole genome shotgun (WGS) entry which is preliminary data.</text>
</comment>
<evidence type="ECO:0000256" key="1">
    <source>
        <dbReference type="SAM" id="MobiDB-lite"/>
    </source>
</evidence>
<dbReference type="Proteomes" id="UP000606653">
    <property type="component" value="Unassembled WGS sequence"/>
</dbReference>
<dbReference type="RefSeq" id="WP_018976835.1">
    <property type="nucleotide sequence ID" value="NZ_BMLN01000002.1"/>
</dbReference>
<reference evidence="3" key="1">
    <citation type="journal article" date="2019" name="Int. J. Syst. Evol. Microbiol.">
        <title>The Global Catalogue of Microorganisms (GCM) 10K type strain sequencing project: providing services to taxonomists for standard genome sequencing and annotation.</title>
        <authorList>
            <consortium name="The Broad Institute Genomics Platform"/>
            <consortium name="The Broad Institute Genome Sequencing Center for Infectious Disease"/>
            <person name="Wu L."/>
            <person name="Ma J."/>
        </authorList>
    </citation>
    <scope>NUCLEOTIDE SEQUENCE [LARGE SCALE GENOMIC DNA]</scope>
    <source>
        <strain evidence="3">CGMCC 1.6964</strain>
    </source>
</reference>
<protein>
    <submittedName>
        <fullName evidence="2">Uncharacterized protein</fullName>
    </submittedName>
</protein>
<feature type="region of interest" description="Disordered" evidence="1">
    <location>
        <begin position="27"/>
        <end position="50"/>
    </location>
</feature>